<reference evidence="3 4" key="1">
    <citation type="submission" date="2021-11" db="EMBL/GenBank/DDBJ databases">
        <authorList>
            <person name="Oh E.-T."/>
            <person name="Kim S.-B."/>
        </authorList>
    </citation>
    <scope>NUCLEOTIDE SEQUENCE [LARGE SCALE GENOMIC DNA]</scope>
    <source>
        <strain evidence="3 4">MMS20-SJTR3</strain>
    </source>
</reference>
<dbReference type="PANTHER" id="PTHR46558">
    <property type="entry name" value="TRACRIPTIONAL REGULATORY PROTEIN-RELATED-RELATED"/>
    <property type="match status" value="1"/>
</dbReference>
<name>A0ABS8K3E0_9BURK</name>
<dbReference type="Pfam" id="PF13560">
    <property type="entry name" value="HTH_31"/>
    <property type="match status" value="1"/>
</dbReference>
<comment type="caution">
    <text evidence="3">The sequence shown here is derived from an EMBL/GenBank/DDBJ whole genome shotgun (WGS) entry which is preliminary data.</text>
</comment>
<proteinExistence type="predicted"/>
<dbReference type="InterPro" id="IPR001387">
    <property type="entry name" value="Cro/C1-type_HTH"/>
</dbReference>
<organism evidence="3 4">
    <name type="scientific">Paraburkholderia sejongensis</name>
    <dbReference type="NCBI Taxonomy" id="2886946"/>
    <lineage>
        <taxon>Bacteria</taxon>
        <taxon>Pseudomonadati</taxon>
        <taxon>Pseudomonadota</taxon>
        <taxon>Betaproteobacteria</taxon>
        <taxon>Burkholderiales</taxon>
        <taxon>Burkholderiaceae</taxon>
        <taxon>Paraburkholderia</taxon>
    </lineage>
</organism>
<evidence type="ECO:0000256" key="1">
    <source>
        <dbReference type="ARBA" id="ARBA00023125"/>
    </source>
</evidence>
<evidence type="ECO:0000313" key="4">
    <source>
        <dbReference type="Proteomes" id="UP001431019"/>
    </source>
</evidence>
<keyword evidence="4" id="KW-1185">Reference proteome</keyword>
<evidence type="ECO:0000313" key="3">
    <source>
        <dbReference type="EMBL" id="MCC8396674.1"/>
    </source>
</evidence>
<dbReference type="EMBL" id="JAJITD010000019">
    <property type="protein sequence ID" value="MCC8396674.1"/>
    <property type="molecule type" value="Genomic_DNA"/>
</dbReference>
<evidence type="ECO:0000259" key="2">
    <source>
        <dbReference type="PROSITE" id="PS50943"/>
    </source>
</evidence>
<accession>A0ABS8K3E0</accession>
<dbReference type="SMART" id="SM00530">
    <property type="entry name" value="HTH_XRE"/>
    <property type="match status" value="1"/>
</dbReference>
<sequence length="135" mass="14841">MTDRSRTLRGSRNAAVWHSLCFHKSTRALGACIASARKVNELTQQQLAAKLGIALQTLAHYEGGRLRLPISLLPELTRTLGLSSDELLRQNVAQHTKTGASSKLQQQLEAISQLPKAGQRFVSELLDTVLAQTRQ</sequence>
<protein>
    <submittedName>
        <fullName evidence="3">Helix-turn-helix domain-containing protein</fullName>
    </submittedName>
</protein>
<keyword evidence="1" id="KW-0238">DNA-binding</keyword>
<dbReference type="SUPFAM" id="SSF47413">
    <property type="entry name" value="lambda repressor-like DNA-binding domains"/>
    <property type="match status" value="1"/>
</dbReference>
<dbReference type="CDD" id="cd00093">
    <property type="entry name" value="HTH_XRE"/>
    <property type="match status" value="1"/>
</dbReference>
<dbReference type="Proteomes" id="UP001431019">
    <property type="component" value="Unassembled WGS sequence"/>
</dbReference>
<feature type="domain" description="HTH cro/C1-type" evidence="2">
    <location>
        <begin position="33"/>
        <end position="87"/>
    </location>
</feature>
<dbReference type="PROSITE" id="PS50943">
    <property type="entry name" value="HTH_CROC1"/>
    <property type="match status" value="1"/>
</dbReference>
<dbReference type="Gene3D" id="1.10.260.40">
    <property type="entry name" value="lambda repressor-like DNA-binding domains"/>
    <property type="match status" value="1"/>
</dbReference>
<gene>
    <name evidence="3" type="ORF">LJ656_29205</name>
</gene>
<dbReference type="PANTHER" id="PTHR46558:SF11">
    <property type="entry name" value="HTH-TYPE TRANSCRIPTIONAL REGULATOR XRE"/>
    <property type="match status" value="1"/>
</dbReference>
<dbReference type="InterPro" id="IPR010982">
    <property type="entry name" value="Lambda_DNA-bd_dom_sf"/>
</dbReference>